<dbReference type="Proteomes" id="UP001409585">
    <property type="component" value="Unassembled WGS sequence"/>
</dbReference>
<feature type="transmembrane region" description="Helical" evidence="1">
    <location>
        <begin position="93"/>
        <end position="113"/>
    </location>
</feature>
<dbReference type="RefSeq" id="WP_345423747.1">
    <property type="nucleotide sequence ID" value="NZ_AP031496.1"/>
</dbReference>
<keyword evidence="3" id="KW-1185">Reference proteome</keyword>
<keyword evidence="1" id="KW-0812">Transmembrane</keyword>
<feature type="transmembrane region" description="Helical" evidence="1">
    <location>
        <begin position="233"/>
        <end position="253"/>
    </location>
</feature>
<protein>
    <submittedName>
        <fullName evidence="2">DUF3307 domain-containing protein</fullName>
    </submittedName>
</protein>
<dbReference type="InterPro" id="IPR021737">
    <property type="entry name" value="Phage_phiKZ_Orf197"/>
</dbReference>
<evidence type="ECO:0000313" key="2">
    <source>
        <dbReference type="EMBL" id="GAA4947690.1"/>
    </source>
</evidence>
<keyword evidence="1" id="KW-0472">Membrane</keyword>
<evidence type="ECO:0000256" key="1">
    <source>
        <dbReference type="SAM" id="Phobius"/>
    </source>
</evidence>
<gene>
    <name evidence="2" type="ORF">GCM10025791_29320</name>
</gene>
<sequence>MELLLLLLAAHFVADFYLQAGKWIHCRNENHFKSPGLWKHGLVHLVLYLAVLLLWFLPGQQPAPWLQVAGAVAILAISHVLTDGWKSYRPATLLYFLIDQIIHITIIFALWLWITDTAFDDIKRVAAWLMSSQNLAIALAYLLVGKPASVLISMALKRHTDAMSQTAEQGEAGALTGVGLASAGAWIGYIERFLTLSFVLMGQFTGIGFLVATKTIFRFGDLTTNKDMKLTEYMMLGTLLSFAFALAVGWLTIRSMKA</sequence>
<dbReference type="AlphaFoldDB" id="A0AAV3U4N4"/>
<dbReference type="Pfam" id="PF11750">
    <property type="entry name" value="DUF3307"/>
    <property type="match status" value="1"/>
</dbReference>
<organism evidence="2 3">
    <name type="scientific">Halioxenophilus aromaticivorans</name>
    <dbReference type="NCBI Taxonomy" id="1306992"/>
    <lineage>
        <taxon>Bacteria</taxon>
        <taxon>Pseudomonadati</taxon>
        <taxon>Pseudomonadota</taxon>
        <taxon>Gammaproteobacteria</taxon>
        <taxon>Alteromonadales</taxon>
        <taxon>Alteromonadaceae</taxon>
        <taxon>Halioxenophilus</taxon>
    </lineage>
</organism>
<name>A0AAV3U4N4_9ALTE</name>
<feature type="transmembrane region" description="Helical" evidence="1">
    <location>
        <begin position="193"/>
        <end position="212"/>
    </location>
</feature>
<evidence type="ECO:0000313" key="3">
    <source>
        <dbReference type="Proteomes" id="UP001409585"/>
    </source>
</evidence>
<dbReference type="EMBL" id="BAABLX010000027">
    <property type="protein sequence ID" value="GAA4947690.1"/>
    <property type="molecule type" value="Genomic_DNA"/>
</dbReference>
<proteinExistence type="predicted"/>
<reference evidence="3" key="1">
    <citation type="journal article" date="2019" name="Int. J. Syst. Evol. Microbiol.">
        <title>The Global Catalogue of Microorganisms (GCM) 10K type strain sequencing project: providing services to taxonomists for standard genome sequencing and annotation.</title>
        <authorList>
            <consortium name="The Broad Institute Genomics Platform"/>
            <consortium name="The Broad Institute Genome Sequencing Center for Infectious Disease"/>
            <person name="Wu L."/>
            <person name="Ma J."/>
        </authorList>
    </citation>
    <scope>NUCLEOTIDE SEQUENCE [LARGE SCALE GENOMIC DNA]</scope>
    <source>
        <strain evidence="3">JCM 19134</strain>
    </source>
</reference>
<comment type="caution">
    <text evidence="2">The sequence shown here is derived from an EMBL/GenBank/DDBJ whole genome shotgun (WGS) entry which is preliminary data.</text>
</comment>
<feature type="transmembrane region" description="Helical" evidence="1">
    <location>
        <begin position="36"/>
        <end position="57"/>
    </location>
</feature>
<feature type="transmembrane region" description="Helical" evidence="1">
    <location>
        <begin position="64"/>
        <end position="81"/>
    </location>
</feature>
<accession>A0AAV3U4N4</accession>
<keyword evidence="1" id="KW-1133">Transmembrane helix</keyword>